<dbReference type="Pfam" id="PF17776">
    <property type="entry name" value="NLRC4_HD2"/>
    <property type="match status" value="1"/>
</dbReference>
<dbReference type="InterPro" id="IPR003879">
    <property type="entry name" value="Butyrophylin_SPRY"/>
</dbReference>
<dbReference type="InterPro" id="IPR013320">
    <property type="entry name" value="ConA-like_dom_sf"/>
</dbReference>
<dbReference type="Pfam" id="PF05729">
    <property type="entry name" value="NACHT"/>
    <property type="match status" value="1"/>
</dbReference>
<dbReference type="Gene3D" id="2.60.120.920">
    <property type="match status" value="1"/>
</dbReference>
<feature type="region of interest" description="Disordered" evidence="7">
    <location>
        <begin position="1"/>
        <end position="22"/>
    </location>
</feature>
<dbReference type="SUPFAM" id="SSF49899">
    <property type="entry name" value="Concanavalin A-like lectins/glucanases"/>
    <property type="match status" value="1"/>
</dbReference>
<keyword evidence="5" id="KW-0547">Nucleotide-binding</keyword>
<dbReference type="SMART" id="SM00449">
    <property type="entry name" value="SPRY"/>
    <property type="match status" value="1"/>
</dbReference>
<keyword evidence="4" id="KW-0677">Repeat</keyword>
<dbReference type="PROSITE" id="PS50188">
    <property type="entry name" value="B302_SPRY"/>
    <property type="match status" value="1"/>
</dbReference>
<dbReference type="InterPro" id="IPR001611">
    <property type="entry name" value="Leu-rich_rpt"/>
</dbReference>
<dbReference type="InterPro" id="IPR001870">
    <property type="entry name" value="B30.2/SPRY"/>
</dbReference>
<dbReference type="Pfam" id="PF00622">
    <property type="entry name" value="SPRY"/>
    <property type="match status" value="1"/>
</dbReference>
<dbReference type="OrthoDB" id="120976at2759"/>
<keyword evidence="3" id="KW-0433">Leucine-rich repeat</keyword>
<dbReference type="Gene3D" id="3.80.10.10">
    <property type="entry name" value="Ribonuclease Inhibitor"/>
    <property type="match status" value="2"/>
</dbReference>
<feature type="domain" description="B30.2/SPRY" evidence="8">
    <location>
        <begin position="996"/>
        <end position="1186"/>
    </location>
</feature>
<dbReference type="InterPro" id="IPR007111">
    <property type="entry name" value="NACHT_NTPase"/>
</dbReference>
<feature type="region of interest" description="Disordered" evidence="7">
    <location>
        <begin position="56"/>
        <end position="77"/>
    </location>
</feature>
<dbReference type="InterPro" id="IPR041075">
    <property type="entry name" value="NOD1/2_WH"/>
</dbReference>
<dbReference type="Pfam" id="PF14484">
    <property type="entry name" value="FISNA"/>
    <property type="match status" value="1"/>
</dbReference>
<evidence type="ECO:0000313" key="11">
    <source>
        <dbReference type="Proteomes" id="UP000694397"/>
    </source>
</evidence>
<evidence type="ECO:0000256" key="6">
    <source>
        <dbReference type="ARBA" id="ARBA00022840"/>
    </source>
</evidence>
<evidence type="ECO:0000256" key="2">
    <source>
        <dbReference type="ARBA" id="ARBA00022490"/>
    </source>
</evidence>
<dbReference type="Gene3D" id="1.10.533.10">
    <property type="entry name" value="Death Domain, Fas"/>
    <property type="match status" value="1"/>
</dbReference>
<feature type="domain" description="NACHT" evidence="9">
    <location>
        <begin position="260"/>
        <end position="394"/>
    </location>
</feature>
<dbReference type="GO" id="GO:0005737">
    <property type="term" value="C:cytoplasm"/>
    <property type="evidence" value="ECO:0007669"/>
    <property type="project" value="UniProtKB-SubCell"/>
</dbReference>
<reference evidence="10 11" key="1">
    <citation type="submission" date="2019-04" db="EMBL/GenBank/DDBJ databases">
        <authorList>
            <consortium name="Wellcome Sanger Institute Data Sharing"/>
        </authorList>
    </citation>
    <scope>NUCLEOTIDE SEQUENCE [LARGE SCALE GENOMIC DNA]</scope>
</reference>
<dbReference type="InterPro" id="IPR041267">
    <property type="entry name" value="NLRP_HD2"/>
</dbReference>
<accession>A0A8C9SET4</accession>
<dbReference type="Gene3D" id="3.40.50.300">
    <property type="entry name" value="P-loop containing nucleotide triphosphate hydrolases"/>
    <property type="match status" value="1"/>
</dbReference>
<dbReference type="SUPFAM" id="SSF52047">
    <property type="entry name" value="RNI-like"/>
    <property type="match status" value="1"/>
</dbReference>
<keyword evidence="2" id="KW-0963">Cytoplasm</keyword>
<keyword evidence="11" id="KW-1185">Reference proteome</keyword>
<dbReference type="Pfam" id="PF17779">
    <property type="entry name" value="WHD_NOD2"/>
    <property type="match status" value="1"/>
</dbReference>
<protein>
    <submittedName>
        <fullName evidence="10">NLR family CARD domain-containing protein 3-like</fullName>
    </submittedName>
</protein>
<dbReference type="PANTHER" id="PTHR24106">
    <property type="entry name" value="NACHT, LRR AND CARD DOMAINS-CONTAINING"/>
    <property type="match status" value="1"/>
</dbReference>
<dbReference type="InterPro" id="IPR043136">
    <property type="entry name" value="B30.2/SPRY_sf"/>
</dbReference>
<keyword evidence="6" id="KW-0067">ATP-binding</keyword>
<dbReference type="Pfam" id="PF13516">
    <property type="entry name" value="LRR_6"/>
    <property type="match status" value="5"/>
</dbReference>
<dbReference type="AlphaFoldDB" id="A0A8C9SET4"/>
<dbReference type="FunFam" id="3.80.10.10:FF:000100">
    <property type="entry name" value="Si:dkey-11n14.1"/>
    <property type="match status" value="1"/>
</dbReference>
<dbReference type="SMART" id="SM00589">
    <property type="entry name" value="PRY"/>
    <property type="match status" value="1"/>
</dbReference>
<dbReference type="InterPro" id="IPR027417">
    <property type="entry name" value="P-loop_NTPase"/>
</dbReference>
<feature type="compositionally biased region" description="Polar residues" evidence="7">
    <location>
        <begin position="12"/>
        <end position="22"/>
    </location>
</feature>
<dbReference type="InterPro" id="IPR011029">
    <property type="entry name" value="DEATH-like_dom_sf"/>
</dbReference>
<dbReference type="InterPro" id="IPR003877">
    <property type="entry name" value="SPRY_dom"/>
</dbReference>
<feature type="compositionally biased region" description="Basic and acidic residues" evidence="7">
    <location>
        <begin position="1"/>
        <end position="11"/>
    </location>
</feature>
<gene>
    <name evidence="10" type="primary">LOC108930658</name>
</gene>
<evidence type="ECO:0000259" key="8">
    <source>
        <dbReference type="PROSITE" id="PS50188"/>
    </source>
</evidence>
<organism evidence="10 11">
    <name type="scientific">Scleropages formosus</name>
    <name type="common">Asian bonytongue</name>
    <name type="synonym">Osteoglossum formosum</name>
    <dbReference type="NCBI Taxonomy" id="113540"/>
    <lineage>
        <taxon>Eukaryota</taxon>
        <taxon>Metazoa</taxon>
        <taxon>Chordata</taxon>
        <taxon>Craniata</taxon>
        <taxon>Vertebrata</taxon>
        <taxon>Euteleostomi</taxon>
        <taxon>Actinopterygii</taxon>
        <taxon>Neopterygii</taxon>
        <taxon>Teleostei</taxon>
        <taxon>Osteoglossocephala</taxon>
        <taxon>Osteoglossomorpha</taxon>
        <taxon>Osteoglossiformes</taxon>
        <taxon>Osteoglossidae</taxon>
        <taxon>Scleropages</taxon>
    </lineage>
</organism>
<dbReference type="InterPro" id="IPR029495">
    <property type="entry name" value="NACHT-assoc"/>
</dbReference>
<reference evidence="10" key="2">
    <citation type="submission" date="2025-08" db="UniProtKB">
        <authorList>
            <consortium name="Ensembl"/>
        </authorList>
    </citation>
    <scope>IDENTIFICATION</scope>
</reference>
<evidence type="ECO:0000256" key="4">
    <source>
        <dbReference type="ARBA" id="ARBA00022737"/>
    </source>
</evidence>
<dbReference type="InterPro" id="IPR051261">
    <property type="entry name" value="NLR"/>
</dbReference>
<dbReference type="InterPro" id="IPR032675">
    <property type="entry name" value="LRR_dom_sf"/>
</dbReference>
<evidence type="ECO:0000256" key="7">
    <source>
        <dbReference type="SAM" id="MobiDB-lite"/>
    </source>
</evidence>
<reference evidence="10" key="3">
    <citation type="submission" date="2025-09" db="UniProtKB">
        <authorList>
            <consortium name="Ensembl"/>
        </authorList>
    </citation>
    <scope>IDENTIFICATION</scope>
</reference>
<dbReference type="Pfam" id="PF13765">
    <property type="entry name" value="PRY"/>
    <property type="match status" value="1"/>
</dbReference>
<evidence type="ECO:0000313" key="10">
    <source>
        <dbReference type="Ensembl" id="ENSSFOP00015036059.2"/>
    </source>
</evidence>
<dbReference type="InterPro" id="IPR006574">
    <property type="entry name" value="PRY"/>
</dbReference>
<dbReference type="CDD" id="cd16040">
    <property type="entry name" value="SPRY_PRY_SNTX"/>
    <property type="match status" value="1"/>
</dbReference>
<dbReference type="SMART" id="SM00368">
    <property type="entry name" value="LRR_RI"/>
    <property type="match status" value="8"/>
</dbReference>
<dbReference type="Ensembl" id="ENSSFOT00015036450.2">
    <property type="protein sequence ID" value="ENSSFOP00015036059.2"/>
    <property type="gene ID" value="ENSSFOG00015022924.2"/>
</dbReference>
<dbReference type="FunFam" id="3.40.50.300:FF:000210">
    <property type="entry name" value="Si:dkey-16p6.1"/>
    <property type="match status" value="1"/>
</dbReference>
<evidence type="ECO:0000259" key="9">
    <source>
        <dbReference type="PROSITE" id="PS50837"/>
    </source>
</evidence>
<evidence type="ECO:0000256" key="5">
    <source>
        <dbReference type="ARBA" id="ARBA00022741"/>
    </source>
</evidence>
<comment type="subcellular location">
    <subcellularLocation>
        <location evidence="1">Cytoplasm</location>
    </subcellularLocation>
</comment>
<proteinExistence type="predicted"/>
<dbReference type="Proteomes" id="UP000694397">
    <property type="component" value="Chromosome 6"/>
</dbReference>
<sequence>MSHSREHKEGETSSGMNSVQQEGRVSSLHSCVSLKSDWSMHQPIYFRQSMDSLVDFQQPMDPPSNFQQGEPSRHERDQLKKCDYKHADLATIFKLLEESAMNFLKDELNKFKRNLSQDYPACFEAQDNNDLDSEAAIQKSCATEGALKITLYILRTMNQKDFAETLEKNELLVKCQHKYRSIVKKKYECVFEGKAKQGNPVLLNKIYTELYVTKGGTGGISDEHEVRLFETATKSPAIQDATIKYTNIFKPLPGGMTHIRTVLTKGVAGIGKTVSVHKFILDWAEGKENKDINFIFAFPFRDLNLMKSKQYSLIELLYGFFPELKEFGSGELESCKILFIFDGLDESRLPLDFQNNESWFDVTKSTSLDVLLTNLIKGNLLPSALIWITSRPAAAGQIPPECVQQVTEIRGFNDPQKEEYFRKKFSDVNLANRLITHVKSTRSLHIMCHIPVFCWISATVLEKLFGNEGRGEIPNTLTQMYTHFLIFQSTLKNVKFQKKQETELLKMLKSDREFILKLGKLAFRNLETGNLIFYEEDLKECGIDVSEASVYSGVCTEIFKEESALHQRKVYCFVHLSVQEYLAALYSVLLNVNKKSSFAKLKAPHKENWSDFLNSSVDQALQSKNGHLDLYLRFLLGLSMDSNQSLLQGLLTERRISSFDTEKTVQYIKKKIRENLSPERTINLFHCLNELNDNSLVEEVQGYLTSGDLSSRDLSPAQWSALAFVLLMTDKELDVLDLKKYIRSEEGLLRLLPVLKVCKKALLNQCGLTERCCVALASVLSSNSSDLRELDLSDNDLQDSGVKILSAGLGIKHCKLEILRLSTCGVTEGGCASLTSVLHSNSCSHLRELDLGYSHPGDSGVKLLSDLLQDPHCKLEILRLHGSSITEGGCVSLASALCSNSSHLRELDLSDNDLQDSGVKILSAGLGNKHCKLEILRLSGCCVTMEGCASLASALRSNPCSHVRELDLSYNHPGDSGVKLLSDLLEDPQCQLQTLHVDHGGLCRIRPGLQKYSWKLTLDPNTAHRQVSLSEDNRKVTWREKELPYPVHPERFDCYKQVLCVESLSGRCYWEVQWSGCAIRIGVAYKGIRRKGRSDDCLLGNNDKSWSLYYSNKSCSVWHNKKHIDIAVPPSRRVGVYVDCVSGTLSFYSVSSGELTLLYKFNSTFTEPLCPGFGGYYDSSLSFCEV</sequence>
<dbReference type="PRINTS" id="PR01407">
    <property type="entry name" value="BUTYPHLNCDUF"/>
</dbReference>
<dbReference type="GeneTree" id="ENSGT01150000286927"/>
<dbReference type="GO" id="GO:0005524">
    <property type="term" value="F:ATP binding"/>
    <property type="evidence" value="ECO:0007669"/>
    <property type="project" value="UniProtKB-KW"/>
</dbReference>
<evidence type="ECO:0000256" key="1">
    <source>
        <dbReference type="ARBA" id="ARBA00004496"/>
    </source>
</evidence>
<dbReference type="SMART" id="SM01288">
    <property type="entry name" value="FISNA"/>
    <property type="match status" value="1"/>
</dbReference>
<dbReference type="PROSITE" id="PS50837">
    <property type="entry name" value="NACHT"/>
    <property type="match status" value="1"/>
</dbReference>
<name>A0A8C9SET4_SCLFO</name>
<dbReference type="KEGG" id="sfm:108930657"/>
<evidence type="ECO:0000256" key="3">
    <source>
        <dbReference type="ARBA" id="ARBA00022614"/>
    </source>
</evidence>